<evidence type="ECO:0000313" key="1">
    <source>
        <dbReference type="EMBL" id="QHS80837.1"/>
    </source>
</evidence>
<name>A0A6C0ALZ1_9ZZZZ</name>
<sequence>MDDIHCICCNNIMEHFLILSETNSINVCDNCFHLQKSEILNSSYNKLSHYNETMFMKFIFKSIDNLKSDQKIRILDINNNDTNLLDTLFTNIMNFTRIPKTYIKTVSLSLNFRPSYFSKHKCYRDILSEKTIKNLKYNYNSFDIIILNTTLLTCKDSNKILTMCKELCNVNTSIFVINYHSMDPIDYLIIDKQVKNLFTTNSLKRLCTNNGFELDDVHIENNYVFYKIILDTCTVSPNVVSTLYDEMNIGIYRIDKYNSINRNWYNKLFETNKLFDRYKINKYEFVYIPQCKCCIGDNFLLNNNKINYKIDDLTKINNILKNDNKYVFIIFNLNNQIVNDLQDNLKKDLKDTSLIYDMKNLITHPVNYAIKN</sequence>
<accession>A0A6C0ALZ1</accession>
<dbReference type="EMBL" id="MN740722">
    <property type="protein sequence ID" value="QHS80837.1"/>
    <property type="molecule type" value="Genomic_DNA"/>
</dbReference>
<dbReference type="InterPro" id="IPR029063">
    <property type="entry name" value="SAM-dependent_MTases_sf"/>
</dbReference>
<organism evidence="1">
    <name type="scientific">viral metagenome</name>
    <dbReference type="NCBI Taxonomy" id="1070528"/>
    <lineage>
        <taxon>unclassified sequences</taxon>
        <taxon>metagenomes</taxon>
        <taxon>organismal metagenomes</taxon>
    </lineage>
</organism>
<protein>
    <recommendedName>
        <fullName evidence="2">Methyltransferase putative zinc binding domain-containing protein</fullName>
    </recommendedName>
</protein>
<proteinExistence type="predicted"/>
<dbReference type="SUPFAM" id="SSF53335">
    <property type="entry name" value="S-adenosyl-L-methionine-dependent methyltransferases"/>
    <property type="match status" value="1"/>
</dbReference>
<dbReference type="AlphaFoldDB" id="A0A6C0ALZ1"/>
<reference evidence="1" key="1">
    <citation type="journal article" date="2020" name="Nature">
        <title>Giant virus diversity and host interactions through global metagenomics.</title>
        <authorList>
            <person name="Schulz F."/>
            <person name="Roux S."/>
            <person name="Paez-Espino D."/>
            <person name="Jungbluth S."/>
            <person name="Walsh D.A."/>
            <person name="Denef V.J."/>
            <person name="McMahon K.D."/>
            <person name="Konstantinidis K.T."/>
            <person name="Eloe-Fadrosh E.A."/>
            <person name="Kyrpides N.C."/>
            <person name="Woyke T."/>
        </authorList>
    </citation>
    <scope>NUCLEOTIDE SEQUENCE</scope>
    <source>
        <strain evidence="1">GVMAG-S-1091796-13</strain>
    </source>
</reference>
<dbReference type="Gene3D" id="3.40.50.150">
    <property type="entry name" value="Vaccinia Virus protein VP39"/>
    <property type="match status" value="1"/>
</dbReference>
<evidence type="ECO:0008006" key="2">
    <source>
        <dbReference type="Google" id="ProtNLM"/>
    </source>
</evidence>